<dbReference type="EMBL" id="AHAT01009121">
    <property type="status" value="NOT_ANNOTATED_CDS"/>
    <property type="molecule type" value="Genomic_DNA"/>
</dbReference>
<dbReference type="PRINTS" id="PR00480">
    <property type="entry name" value="ASTACIN"/>
</dbReference>
<dbReference type="STRING" id="7918.ENSLOCP00000020372"/>
<feature type="domain" description="MATH" evidence="31">
    <location>
        <begin position="421"/>
        <end position="577"/>
    </location>
</feature>
<reference evidence="34" key="1">
    <citation type="submission" date="2011-12" db="EMBL/GenBank/DDBJ databases">
        <title>The Draft Genome of Lepisosteus oculatus.</title>
        <authorList>
            <consortium name="The Broad Institute Genome Assembly &amp; Analysis Group"/>
            <consortium name="Computational R&amp;D Group"/>
            <consortium name="and Sequencing Platform"/>
            <person name="Di Palma F."/>
            <person name="Alfoldi J."/>
            <person name="Johnson J."/>
            <person name="Berlin A."/>
            <person name="Gnerre S."/>
            <person name="Jaffe D."/>
            <person name="MacCallum I."/>
            <person name="Young S."/>
            <person name="Walker B.J."/>
            <person name="Lander E.S."/>
            <person name="Lindblad-Toh K."/>
        </authorList>
    </citation>
    <scope>NUCLEOTIDE SEQUENCE [LARGE SCALE GENOMIC DNA]</scope>
</reference>
<evidence type="ECO:0000259" key="29">
    <source>
        <dbReference type="PROSITE" id="PS50026"/>
    </source>
</evidence>
<evidence type="ECO:0000256" key="11">
    <source>
        <dbReference type="ARBA" id="ARBA00022801"/>
    </source>
</evidence>
<dbReference type="InterPro" id="IPR000742">
    <property type="entry name" value="EGF"/>
</dbReference>
<evidence type="ECO:0000256" key="3">
    <source>
        <dbReference type="ARBA" id="ARBA00022475"/>
    </source>
</evidence>
<evidence type="ECO:0000256" key="24">
    <source>
        <dbReference type="PIRSR" id="PIRSR001196-2"/>
    </source>
</evidence>
<dbReference type="Gene3D" id="2.60.210.10">
    <property type="entry name" value="Apoptosis, Tumor Necrosis Factor Receptor Associated Protein 2, Chain A"/>
    <property type="match status" value="1"/>
</dbReference>
<dbReference type="GO" id="GO:0005615">
    <property type="term" value="C:extracellular space"/>
    <property type="evidence" value="ECO:0000318"/>
    <property type="project" value="GO_Central"/>
</dbReference>
<dbReference type="SUPFAM" id="SSF49599">
    <property type="entry name" value="TRAF domain-like"/>
    <property type="match status" value="1"/>
</dbReference>
<evidence type="ECO:0000259" key="32">
    <source>
        <dbReference type="PROSITE" id="PS51864"/>
    </source>
</evidence>
<comment type="subunit">
    <text evidence="21">Homotetramer consisting of disulfide-linked beta subunits, or heterotetramer of two alpha and two beta subunits formed by non-covalent association of two disulfide-linked heterodimers. Interacts with MBL2 through its carbohydrate moiety. This interaction may inhibit its catalytic activity. Interacts with TSPAN8.</text>
</comment>
<evidence type="ECO:0000256" key="6">
    <source>
        <dbReference type="ARBA" id="ARBA00022553"/>
    </source>
</evidence>
<feature type="domain" description="Peptidase M12A" evidence="32">
    <location>
        <begin position="58"/>
        <end position="252"/>
    </location>
</feature>
<dbReference type="PROSITE" id="PS00740">
    <property type="entry name" value="MAM_1"/>
    <property type="match status" value="1"/>
</dbReference>
<evidence type="ECO:0000256" key="19">
    <source>
        <dbReference type="ARBA" id="ARBA00023198"/>
    </source>
</evidence>
<dbReference type="GO" id="GO:0004222">
    <property type="term" value="F:metalloendopeptidase activity"/>
    <property type="evidence" value="ECO:0000318"/>
    <property type="project" value="GO_Central"/>
</dbReference>
<evidence type="ECO:0000256" key="4">
    <source>
        <dbReference type="ARBA" id="ARBA00022525"/>
    </source>
</evidence>
<evidence type="ECO:0000256" key="15">
    <source>
        <dbReference type="ARBA" id="ARBA00023136"/>
    </source>
</evidence>
<evidence type="ECO:0000256" key="12">
    <source>
        <dbReference type="ARBA" id="ARBA00022833"/>
    </source>
</evidence>
<dbReference type="InterPro" id="IPR000998">
    <property type="entry name" value="MAM_dom"/>
</dbReference>
<evidence type="ECO:0000256" key="25">
    <source>
        <dbReference type="PROSITE-ProRule" id="PRU00076"/>
    </source>
</evidence>
<keyword evidence="16" id="KW-0865">Zymogen</keyword>
<dbReference type="FunFam" id="3.40.390.10:FF:000015">
    <property type="entry name" value="Meprin A subunit"/>
    <property type="match status" value="1"/>
</dbReference>
<dbReference type="SMART" id="SM00137">
    <property type="entry name" value="MAM"/>
    <property type="match status" value="1"/>
</dbReference>
<comment type="catalytic activity">
    <reaction evidence="20">
        <text>Hydrolysis of proteins, including azocasein, and peptides. Hydrolysis of 5-His-|-Leu-6, 6-Leu-|-Cys-7, 14-Ala-|-Leu-15 and 19-Cys-|-Gly-20 bonds in insulin B chain.</text>
        <dbReference type="EC" id="3.4.24.63"/>
    </reaction>
</comment>
<dbReference type="InterPro" id="IPR008294">
    <property type="entry name" value="Meprin"/>
</dbReference>
<feature type="domain" description="EGF-like" evidence="29">
    <location>
        <begin position="621"/>
        <end position="661"/>
    </location>
</feature>
<dbReference type="CDD" id="cd00053">
    <property type="entry name" value="EGF"/>
    <property type="match status" value="1"/>
</dbReference>
<evidence type="ECO:0000259" key="30">
    <source>
        <dbReference type="PROSITE" id="PS50060"/>
    </source>
</evidence>
<keyword evidence="3" id="KW-1003">Cell membrane</keyword>
<dbReference type="GeneTree" id="ENSGT00950000183111"/>
<keyword evidence="6" id="KW-0597">Phosphoprotein</keyword>
<dbReference type="OMA" id="RMYDCAE"/>
<dbReference type="InParanoid" id="W5NIB3"/>
<feature type="binding site" evidence="24 26">
    <location>
        <position position="151"/>
    </location>
    <ligand>
        <name>Zn(2+)</name>
        <dbReference type="ChEBI" id="CHEBI:29105"/>
        <note>catalytic</note>
    </ligand>
</feature>
<comment type="cofactor">
    <cofactor evidence="26 27">
        <name>Zn(2+)</name>
        <dbReference type="ChEBI" id="CHEBI:29105"/>
    </cofactor>
    <text evidence="26 27">Binds 1 zinc ion per subunit.</text>
</comment>
<protein>
    <recommendedName>
        <fullName evidence="22">Meprin A subunit</fullName>
        <ecNumber evidence="22">3.4.24.-</ecNumber>
    </recommendedName>
    <alternativeName>
        <fullName evidence="22">Endopeptidase-2</fullName>
    </alternativeName>
</protein>
<feature type="chain" id="PRO_5005150886" description="Meprin A subunit" evidence="27">
    <location>
        <begin position="18"/>
        <end position="695"/>
    </location>
</feature>
<feature type="binding site" evidence="24 26">
    <location>
        <position position="147"/>
    </location>
    <ligand>
        <name>Zn(2+)</name>
        <dbReference type="ChEBI" id="CHEBI:29105"/>
        <note>catalytic</note>
    </ligand>
</feature>
<dbReference type="Pfam" id="PF22486">
    <property type="entry name" value="MATH_2"/>
    <property type="match status" value="1"/>
</dbReference>
<evidence type="ECO:0000256" key="20">
    <source>
        <dbReference type="ARBA" id="ARBA00051946"/>
    </source>
</evidence>
<keyword evidence="18" id="KW-0325">Glycoprotein</keyword>
<dbReference type="InterPro" id="IPR006026">
    <property type="entry name" value="Peptidase_Metallo"/>
</dbReference>
<evidence type="ECO:0000256" key="2">
    <source>
        <dbReference type="ARBA" id="ARBA00004613"/>
    </source>
</evidence>
<dbReference type="CDD" id="cd06263">
    <property type="entry name" value="MAM"/>
    <property type="match status" value="1"/>
</dbReference>
<dbReference type="InterPro" id="IPR001506">
    <property type="entry name" value="Peptidase_M12A"/>
</dbReference>
<dbReference type="InterPro" id="IPR013320">
    <property type="entry name" value="ConA-like_dom_sf"/>
</dbReference>
<dbReference type="InterPro" id="IPR024079">
    <property type="entry name" value="MetalloPept_cat_dom_sf"/>
</dbReference>
<dbReference type="InterPro" id="IPR002083">
    <property type="entry name" value="MATH/TRAF_dom"/>
</dbReference>
<evidence type="ECO:0000256" key="7">
    <source>
        <dbReference type="ARBA" id="ARBA00022670"/>
    </source>
</evidence>
<feature type="binding site" evidence="24">
    <location>
        <position position="50"/>
    </location>
    <ligand>
        <name>Zn(2+)</name>
        <dbReference type="ChEBI" id="CHEBI:29105"/>
        <note>catalytic</note>
    </ligand>
</feature>
<evidence type="ECO:0000256" key="9">
    <source>
        <dbReference type="ARBA" id="ARBA00022723"/>
    </source>
</evidence>
<accession>W5NIB3</accession>
<keyword evidence="8 28" id="KW-0812">Transmembrane</keyword>
<keyword evidence="17" id="KW-1015">Disulfide bond</keyword>
<evidence type="ECO:0000313" key="34">
    <source>
        <dbReference type="Proteomes" id="UP000018468"/>
    </source>
</evidence>
<keyword evidence="7 22" id="KW-0645">Protease</keyword>
<evidence type="ECO:0000256" key="22">
    <source>
        <dbReference type="PIRNR" id="PIRNR001196"/>
    </source>
</evidence>
<dbReference type="GO" id="GO:0005886">
    <property type="term" value="C:plasma membrane"/>
    <property type="evidence" value="ECO:0007669"/>
    <property type="project" value="UniProtKB-SubCell"/>
</dbReference>
<dbReference type="Gene3D" id="3.40.390.10">
    <property type="entry name" value="Collagenase (Catalytic Domain)"/>
    <property type="match status" value="1"/>
</dbReference>
<dbReference type="GO" id="GO:0008270">
    <property type="term" value="F:zinc ion binding"/>
    <property type="evidence" value="ECO:0007669"/>
    <property type="project" value="UniProtKB-UniRule"/>
</dbReference>
<dbReference type="InterPro" id="IPR008974">
    <property type="entry name" value="TRAF-like"/>
</dbReference>
<evidence type="ECO:0000256" key="16">
    <source>
        <dbReference type="ARBA" id="ARBA00023145"/>
    </source>
</evidence>
<evidence type="ECO:0000256" key="17">
    <source>
        <dbReference type="ARBA" id="ARBA00023157"/>
    </source>
</evidence>
<dbReference type="GO" id="GO:0006508">
    <property type="term" value="P:proteolysis"/>
    <property type="evidence" value="ECO:0007669"/>
    <property type="project" value="UniProtKB-KW"/>
</dbReference>
<evidence type="ECO:0000256" key="1">
    <source>
        <dbReference type="ARBA" id="ARBA00004251"/>
    </source>
</evidence>
<feature type="domain" description="MAM" evidence="30">
    <location>
        <begin position="259"/>
        <end position="423"/>
    </location>
</feature>
<dbReference type="Ensembl" id="ENSLOCT00000020406.1">
    <property type="protein sequence ID" value="ENSLOCP00000020372.1"/>
    <property type="gene ID" value="ENSLOCG00000016489.1"/>
</dbReference>
<dbReference type="Proteomes" id="UP000018468">
    <property type="component" value="Linkage group LG1"/>
</dbReference>
<keyword evidence="15 28" id="KW-0472">Membrane</keyword>
<dbReference type="Gene3D" id="2.60.120.200">
    <property type="match status" value="1"/>
</dbReference>
<keyword evidence="13 28" id="KW-1133">Transmembrane helix</keyword>
<evidence type="ECO:0000256" key="26">
    <source>
        <dbReference type="PROSITE-ProRule" id="PRU01211"/>
    </source>
</evidence>
<feature type="binding site" evidence="24 26">
    <location>
        <position position="157"/>
    </location>
    <ligand>
        <name>Zn(2+)</name>
        <dbReference type="ChEBI" id="CHEBI:29105"/>
        <note>catalytic</note>
    </ligand>
</feature>
<dbReference type="Pfam" id="PF01400">
    <property type="entry name" value="Astacin"/>
    <property type="match status" value="1"/>
</dbReference>
<dbReference type="PRINTS" id="PR00020">
    <property type="entry name" value="MAMDOMAIN"/>
</dbReference>
<evidence type="ECO:0000313" key="33">
    <source>
        <dbReference type="Ensembl" id="ENSLOCP00000020372.1"/>
    </source>
</evidence>
<feature type="signal peptide" evidence="27">
    <location>
        <begin position="1"/>
        <end position="17"/>
    </location>
</feature>
<evidence type="ECO:0000259" key="31">
    <source>
        <dbReference type="PROSITE" id="PS50144"/>
    </source>
</evidence>
<dbReference type="FunCoup" id="W5NIB3">
    <property type="interactions" value="944"/>
</dbReference>
<dbReference type="Pfam" id="PF00629">
    <property type="entry name" value="MAM"/>
    <property type="match status" value="1"/>
</dbReference>
<dbReference type="SUPFAM" id="SSF57196">
    <property type="entry name" value="EGF/Laminin"/>
    <property type="match status" value="1"/>
</dbReference>
<keyword evidence="9 22" id="KW-0479">Metal-binding</keyword>
<keyword evidence="19" id="KW-0395">Inflammatory response</keyword>
<reference evidence="33" key="3">
    <citation type="submission" date="2025-09" db="UniProtKB">
        <authorList>
            <consortium name="Ensembl"/>
        </authorList>
    </citation>
    <scope>IDENTIFICATION</scope>
</reference>
<feature type="active site" evidence="23 26">
    <location>
        <position position="148"/>
    </location>
</feature>
<comment type="caution">
    <text evidence="25">Lacks conserved residue(s) required for the propagation of feature annotation.</text>
</comment>
<dbReference type="EC" id="3.4.24.-" evidence="22"/>
<evidence type="ECO:0000256" key="28">
    <source>
        <dbReference type="SAM" id="Phobius"/>
    </source>
</evidence>
<evidence type="ECO:0000256" key="8">
    <source>
        <dbReference type="ARBA" id="ARBA00022692"/>
    </source>
</evidence>
<keyword evidence="4" id="KW-0964">Secreted</keyword>
<dbReference type="SUPFAM" id="SSF55486">
    <property type="entry name" value="Metalloproteases ('zincins'), catalytic domain"/>
    <property type="match status" value="1"/>
</dbReference>
<keyword evidence="5 25" id="KW-0245">EGF-like domain</keyword>
<dbReference type="HOGENOM" id="CLU_021966_0_0_1"/>
<keyword evidence="14 22" id="KW-0482">Metalloprotease</keyword>
<dbReference type="GO" id="GO:0006954">
    <property type="term" value="P:inflammatory response"/>
    <property type="evidence" value="ECO:0007669"/>
    <property type="project" value="UniProtKB-KW"/>
</dbReference>
<feature type="transmembrane region" description="Helical" evidence="28">
    <location>
        <begin position="669"/>
        <end position="692"/>
    </location>
</feature>
<dbReference type="Bgee" id="ENSLOCG00000016489">
    <property type="expression patterns" value="Expressed in intestine and 1 other cell type or tissue"/>
</dbReference>
<dbReference type="SMART" id="SM00235">
    <property type="entry name" value="ZnMc"/>
    <property type="match status" value="1"/>
</dbReference>
<dbReference type="SUPFAM" id="SSF49899">
    <property type="entry name" value="Concanavalin A-like lectins/glucanases"/>
    <property type="match status" value="1"/>
</dbReference>
<organism evidence="33 34">
    <name type="scientific">Lepisosteus oculatus</name>
    <name type="common">Spotted gar</name>
    <dbReference type="NCBI Taxonomy" id="7918"/>
    <lineage>
        <taxon>Eukaryota</taxon>
        <taxon>Metazoa</taxon>
        <taxon>Chordata</taxon>
        <taxon>Craniata</taxon>
        <taxon>Vertebrata</taxon>
        <taxon>Euteleostomi</taxon>
        <taxon>Actinopterygii</taxon>
        <taxon>Neopterygii</taxon>
        <taxon>Holostei</taxon>
        <taxon>Semionotiformes</taxon>
        <taxon>Lepisosteidae</taxon>
        <taxon>Lepisosteus</taxon>
    </lineage>
</organism>
<dbReference type="FunFam" id="2.60.210.10:FF:000009">
    <property type="entry name" value="Meprin A subunit"/>
    <property type="match status" value="1"/>
</dbReference>
<evidence type="ECO:0000256" key="14">
    <source>
        <dbReference type="ARBA" id="ARBA00023049"/>
    </source>
</evidence>
<evidence type="ECO:0000256" key="23">
    <source>
        <dbReference type="PIRSR" id="PIRSR001196-1"/>
    </source>
</evidence>
<evidence type="ECO:0000256" key="27">
    <source>
        <dbReference type="RuleBase" id="RU361183"/>
    </source>
</evidence>
<keyword evidence="11 22" id="KW-0378">Hydrolase</keyword>
<evidence type="ECO:0000256" key="10">
    <source>
        <dbReference type="ARBA" id="ARBA00022729"/>
    </source>
</evidence>
<evidence type="ECO:0000256" key="18">
    <source>
        <dbReference type="ARBA" id="ARBA00023180"/>
    </source>
</evidence>
<evidence type="ECO:0000256" key="5">
    <source>
        <dbReference type="ARBA" id="ARBA00022536"/>
    </source>
</evidence>
<dbReference type="GO" id="GO:0045766">
    <property type="term" value="P:positive regulation of angiogenesis"/>
    <property type="evidence" value="ECO:0007669"/>
    <property type="project" value="Ensembl"/>
</dbReference>
<evidence type="ECO:0000256" key="13">
    <source>
        <dbReference type="ARBA" id="ARBA00022989"/>
    </source>
</evidence>
<dbReference type="PROSITE" id="PS50144">
    <property type="entry name" value="MATH"/>
    <property type="match status" value="1"/>
</dbReference>
<sequence length="695" mass="78997">LKIISFILFCPALKVGAAPSVYVNNVDAGELREDILDINLASQRHLFEGDIAIDPGRNALRNETTRWKFPIPYILTDSLDLNAKGVILQAFEMYRLKSCVDFKPYEGEQTFLSFQKLDGCWSYVGDFHEGQNVSIGERCDTKAIVEHEVLHALGFYHEQSRTDRDDYVKIWWDEIIPGREHNFVKYDDEFITDLNTPYDYESIMHYRPLSFNKNESVPTITTVIPAFNDIIGQRLDFSTLDLVRLNRMYNCTSSITLLDQCSFELNNICGMIQNEEDSANWGHTLSVPGIEDHTLLGRCRDAGYFMHFDASNGQVGRSALLESRILYPKRNQQCLEFFYKIKGDPKDLLVIWIKMDDGSGNLRKLVKVKTIKGDGQDSWKIAHVNLNVRSKFRYIFQGIVGSQNTTGGIFVDDVTLTETKCPGAVWQIQNFTSLLQTPGTAYVKESPIFYSPEGYRFGITLHSHGPMNSTYVNYTRVYFHLFSGENDEALEWPAQNRQVTIIAMDQDPDVRLRMSVSRSFTTNTESVWNKPSINGEWDPVCNCFKGHEFGWNTFVSHQQLFRRSFLKNNDLILLIDFEDLTHLVKTGVPVKPRNPSGNRNPMEDALNSVNIPKPRQVRSAPTELCHPNFCLNGGVCMTRNGKPTCRCALGQMSVFFGERCEKQQVNGHAVGVMIGGATGTLALMITIIAIILKRR</sequence>
<name>W5NIB3_LEPOC</name>
<reference evidence="33" key="2">
    <citation type="submission" date="2025-08" db="UniProtKB">
        <authorList>
            <consortium name="Ensembl"/>
        </authorList>
    </citation>
    <scope>IDENTIFICATION</scope>
</reference>
<keyword evidence="10 27" id="KW-0732">Signal</keyword>
<dbReference type="PROSITE" id="PS51864">
    <property type="entry name" value="ASTACIN"/>
    <property type="match status" value="1"/>
</dbReference>
<dbReference type="eggNOG" id="KOG3714">
    <property type="taxonomic scope" value="Eukaryota"/>
</dbReference>
<dbReference type="AlphaFoldDB" id="W5NIB3"/>
<comment type="subcellular location">
    <subcellularLocation>
        <location evidence="1">Cell membrane</location>
        <topology evidence="1">Single-pass type I membrane protein</topology>
    </subcellularLocation>
    <subcellularLocation>
        <location evidence="2">Secreted</location>
    </subcellularLocation>
</comment>
<evidence type="ECO:0000256" key="21">
    <source>
        <dbReference type="ARBA" id="ARBA00061743"/>
    </source>
</evidence>
<dbReference type="FunFam" id="2.60.120.200:FF:000037">
    <property type="entry name" value="Meprin A subunit"/>
    <property type="match status" value="1"/>
</dbReference>
<dbReference type="PROSITE" id="PS50060">
    <property type="entry name" value="MAM_2"/>
    <property type="match status" value="1"/>
</dbReference>
<proteinExistence type="predicted"/>
<dbReference type="FunFam" id="2.10.25.10:FF:000363">
    <property type="entry name" value="Meprin A subunit"/>
    <property type="match status" value="1"/>
</dbReference>
<dbReference type="Gene3D" id="2.10.25.10">
    <property type="entry name" value="Laminin"/>
    <property type="match status" value="1"/>
</dbReference>
<keyword evidence="34" id="KW-1185">Reference proteome</keyword>
<dbReference type="PANTHER" id="PTHR10127">
    <property type="entry name" value="DISCOIDIN, CUB, EGF, LAMININ , AND ZINC METALLOPROTEASE DOMAIN CONTAINING"/>
    <property type="match status" value="1"/>
</dbReference>
<dbReference type="PANTHER" id="PTHR10127:SF824">
    <property type="entry name" value="MEPRIN A SUBUNIT ALPHA"/>
    <property type="match status" value="1"/>
</dbReference>
<dbReference type="PROSITE" id="PS50026">
    <property type="entry name" value="EGF_3"/>
    <property type="match status" value="1"/>
</dbReference>
<dbReference type="PIRSF" id="PIRSF001196">
    <property type="entry name" value="Meprin"/>
    <property type="match status" value="1"/>
</dbReference>
<keyword evidence="12 22" id="KW-0862">Zinc</keyword>